<feature type="DNA-binding region" description="H-T-H motif" evidence="2">
    <location>
        <begin position="76"/>
        <end position="95"/>
    </location>
</feature>
<reference evidence="5 6" key="1">
    <citation type="journal article" date="2018" name="Elife">
        <title>Discovery and characterization of a prevalent human gut bacterial enzyme sufficient for the inactivation of a family of plant toxins.</title>
        <authorList>
            <person name="Koppel N."/>
            <person name="Bisanz J.E."/>
            <person name="Pandelia M.E."/>
            <person name="Turnbaugh P.J."/>
            <person name="Balskus E.P."/>
        </authorList>
    </citation>
    <scope>NUCLEOTIDE SEQUENCE [LARGE SCALE GENOMIC DNA]</scope>
    <source>
        <strain evidence="6">anaerobia AP69FAA</strain>
    </source>
</reference>
<evidence type="ECO:0000256" key="1">
    <source>
        <dbReference type="ARBA" id="ARBA00023125"/>
    </source>
</evidence>
<dbReference type="InterPro" id="IPR001647">
    <property type="entry name" value="HTH_TetR"/>
</dbReference>
<dbReference type="GeneID" id="82935195"/>
<evidence type="ECO:0000313" key="5">
    <source>
        <dbReference type="EMBL" id="RDB56663.1"/>
    </source>
</evidence>
<comment type="caution">
    <text evidence="5">The sequence shown here is derived from an EMBL/GenBank/DDBJ whole genome shotgun (WGS) entry which is preliminary data.</text>
</comment>
<evidence type="ECO:0000256" key="2">
    <source>
        <dbReference type="PROSITE-ProRule" id="PRU00335"/>
    </source>
</evidence>
<dbReference type="PROSITE" id="PS50977">
    <property type="entry name" value="HTH_TETR_2"/>
    <property type="match status" value="1"/>
</dbReference>
<feature type="region of interest" description="Disordered" evidence="3">
    <location>
        <begin position="1"/>
        <end position="40"/>
    </location>
</feature>
<dbReference type="PANTHER" id="PTHR43479:SF7">
    <property type="entry name" value="TETR-FAMILY TRANSCRIPTIONAL REGULATOR"/>
    <property type="match status" value="1"/>
</dbReference>
<dbReference type="PANTHER" id="PTHR43479">
    <property type="entry name" value="ACREF/ENVCD OPERON REPRESSOR-RELATED"/>
    <property type="match status" value="1"/>
</dbReference>
<dbReference type="Pfam" id="PF14278">
    <property type="entry name" value="TetR_C_8"/>
    <property type="match status" value="1"/>
</dbReference>
<gene>
    <name evidence="5" type="ORF">C1880_02530</name>
</gene>
<dbReference type="Proteomes" id="UP000253792">
    <property type="component" value="Unassembled WGS sequence"/>
</dbReference>
<protein>
    <submittedName>
        <fullName evidence="5">TetR/AcrR family transcriptional regulator</fullName>
    </submittedName>
</protein>
<dbReference type="InterPro" id="IPR009057">
    <property type="entry name" value="Homeodomain-like_sf"/>
</dbReference>
<organism evidence="5 6">
    <name type="scientific">Senegalimassilia anaerobia</name>
    <dbReference type="NCBI Taxonomy" id="1473216"/>
    <lineage>
        <taxon>Bacteria</taxon>
        <taxon>Bacillati</taxon>
        <taxon>Actinomycetota</taxon>
        <taxon>Coriobacteriia</taxon>
        <taxon>Coriobacteriales</taxon>
        <taxon>Coriobacteriaceae</taxon>
        <taxon>Senegalimassilia</taxon>
    </lineage>
</organism>
<dbReference type="SUPFAM" id="SSF46689">
    <property type="entry name" value="Homeodomain-like"/>
    <property type="match status" value="1"/>
</dbReference>
<dbReference type="STRING" id="1034345.GCA_000236865_00951"/>
<keyword evidence="1 2" id="KW-0238">DNA-binding</keyword>
<feature type="domain" description="HTH tetR-type" evidence="4">
    <location>
        <begin position="53"/>
        <end position="113"/>
    </location>
</feature>
<dbReference type="RefSeq" id="WP_081468878.1">
    <property type="nucleotide sequence ID" value="NZ_CABKQR010000002.1"/>
</dbReference>
<evidence type="ECO:0000259" key="4">
    <source>
        <dbReference type="PROSITE" id="PS50977"/>
    </source>
</evidence>
<keyword evidence="6" id="KW-1185">Reference proteome</keyword>
<feature type="compositionally biased region" description="Polar residues" evidence="3">
    <location>
        <begin position="1"/>
        <end position="10"/>
    </location>
</feature>
<dbReference type="AlphaFoldDB" id="A0A369LAK8"/>
<feature type="compositionally biased region" description="Low complexity" evidence="3">
    <location>
        <begin position="11"/>
        <end position="40"/>
    </location>
</feature>
<dbReference type="OrthoDB" id="3193022at2"/>
<evidence type="ECO:0000313" key="6">
    <source>
        <dbReference type="Proteomes" id="UP000253792"/>
    </source>
</evidence>
<sequence>MPTQRSSISDSATAAKPAAARPATGASPAAACSEAKPEAAKPAPFAVEDRRITRSKRALRDALVELIEERGLTNFSASDLCARADLNRGTLYNNFGDMEGLLAALEDDIMDDLESLQSCMQRLSLKDVLRYRVNKKPMPFLVGLFDYLREQGDFLHAIMGPKGDPSFGPRVRDAVCTEIIQTILHERYRNDPSPFVQYYVAFYASAYLGVITHWIETGMKESSQEMALVAMRLFFIKPGDPIRL</sequence>
<dbReference type="GO" id="GO:0003677">
    <property type="term" value="F:DNA binding"/>
    <property type="evidence" value="ECO:0007669"/>
    <property type="project" value="UniProtKB-UniRule"/>
</dbReference>
<dbReference type="Gene3D" id="1.10.357.10">
    <property type="entry name" value="Tetracycline Repressor, domain 2"/>
    <property type="match status" value="1"/>
</dbReference>
<dbReference type="InterPro" id="IPR050624">
    <property type="entry name" value="HTH-type_Tx_Regulator"/>
</dbReference>
<dbReference type="InterPro" id="IPR039532">
    <property type="entry name" value="TetR_C_Firmicutes"/>
</dbReference>
<dbReference type="Pfam" id="PF00440">
    <property type="entry name" value="TetR_N"/>
    <property type="match status" value="1"/>
</dbReference>
<dbReference type="EMBL" id="PPTP01000002">
    <property type="protein sequence ID" value="RDB56663.1"/>
    <property type="molecule type" value="Genomic_DNA"/>
</dbReference>
<proteinExistence type="predicted"/>
<evidence type="ECO:0000256" key="3">
    <source>
        <dbReference type="SAM" id="MobiDB-lite"/>
    </source>
</evidence>
<name>A0A369LAK8_9ACTN</name>
<accession>A0A369LAK8</accession>